<evidence type="ECO:0000313" key="8">
    <source>
        <dbReference type="Proteomes" id="UP000634308"/>
    </source>
</evidence>
<keyword evidence="8" id="KW-1185">Reference proteome</keyword>
<evidence type="ECO:0000256" key="5">
    <source>
        <dbReference type="SAM" id="Phobius"/>
    </source>
</evidence>
<dbReference type="EMBL" id="BMQM01000003">
    <property type="protein sequence ID" value="GGR48414.1"/>
    <property type="molecule type" value="Genomic_DNA"/>
</dbReference>
<evidence type="ECO:0000259" key="6">
    <source>
        <dbReference type="Pfam" id="PF04893"/>
    </source>
</evidence>
<organism evidence="7 8">
    <name type="scientific">Deinococcus seoulensis</name>
    <dbReference type="NCBI Taxonomy" id="1837379"/>
    <lineage>
        <taxon>Bacteria</taxon>
        <taxon>Thermotogati</taxon>
        <taxon>Deinococcota</taxon>
        <taxon>Deinococci</taxon>
        <taxon>Deinococcales</taxon>
        <taxon>Deinococcaceae</taxon>
        <taxon>Deinococcus</taxon>
    </lineage>
</organism>
<evidence type="ECO:0000256" key="4">
    <source>
        <dbReference type="ARBA" id="ARBA00023136"/>
    </source>
</evidence>
<dbReference type="InterPro" id="IPR006977">
    <property type="entry name" value="Yip1_dom"/>
</dbReference>
<sequence length="207" mass="22275">MPRVLWGMRTPVTGPDVSVQDMFAQSTAVLTRPSPATFERYERSGGLQSAFIYVMLAAAVSGVIAAVFSFLHSDVSFFGQLFSRLISVPVGFLMFTGAVYLIGRTLFRGTGTYPEVAYTFALFYVPISIAMTLIGIIPVLGWLVSFALSLVLIYFGFLAVQSSMNLRDQTQAAVTLVLAWIAQAVVTGLIALFFGTLFAVGRAVTGG</sequence>
<feature type="transmembrane region" description="Helical" evidence="5">
    <location>
        <begin position="115"/>
        <end position="136"/>
    </location>
</feature>
<feature type="transmembrane region" description="Helical" evidence="5">
    <location>
        <begin position="142"/>
        <end position="160"/>
    </location>
</feature>
<keyword evidence="3 5" id="KW-1133">Transmembrane helix</keyword>
<feature type="transmembrane region" description="Helical" evidence="5">
    <location>
        <begin position="50"/>
        <end position="71"/>
    </location>
</feature>
<name>A0ABQ2RQY8_9DEIO</name>
<feature type="domain" description="Yip1" evidence="6">
    <location>
        <begin position="28"/>
        <end position="189"/>
    </location>
</feature>
<comment type="subcellular location">
    <subcellularLocation>
        <location evidence="1">Membrane</location>
        <topology evidence="1">Multi-pass membrane protein</topology>
    </subcellularLocation>
</comment>
<protein>
    <submittedName>
        <fullName evidence="7">YIP1 family protein</fullName>
    </submittedName>
</protein>
<dbReference type="Pfam" id="PF04893">
    <property type="entry name" value="Yip1"/>
    <property type="match status" value="1"/>
</dbReference>
<feature type="transmembrane region" description="Helical" evidence="5">
    <location>
        <begin position="172"/>
        <end position="200"/>
    </location>
</feature>
<evidence type="ECO:0000256" key="2">
    <source>
        <dbReference type="ARBA" id="ARBA00022692"/>
    </source>
</evidence>
<accession>A0ABQ2RQY8</accession>
<proteinExistence type="predicted"/>
<reference evidence="8" key="1">
    <citation type="journal article" date="2019" name="Int. J. Syst. Evol. Microbiol.">
        <title>The Global Catalogue of Microorganisms (GCM) 10K type strain sequencing project: providing services to taxonomists for standard genome sequencing and annotation.</title>
        <authorList>
            <consortium name="The Broad Institute Genomics Platform"/>
            <consortium name="The Broad Institute Genome Sequencing Center for Infectious Disease"/>
            <person name="Wu L."/>
            <person name="Ma J."/>
        </authorList>
    </citation>
    <scope>NUCLEOTIDE SEQUENCE [LARGE SCALE GENOMIC DNA]</scope>
    <source>
        <strain evidence="8">JCM 31404</strain>
    </source>
</reference>
<keyword evidence="4 5" id="KW-0472">Membrane</keyword>
<evidence type="ECO:0000313" key="7">
    <source>
        <dbReference type="EMBL" id="GGR48414.1"/>
    </source>
</evidence>
<feature type="transmembrane region" description="Helical" evidence="5">
    <location>
        <begin position="77"/>
        <end position="103"/>
    </location>
</feature>
<evidence type="ECO:0000256" key="3">
    <source>
        <dbReference type="ARBA" id="ARBA00022989"/>
    </source>
</evidence>
<comment type="caution">
    <text evidence="7">The sequence shown here is derived from an EMBL/GenBank/DDBJ whole genome shotgun (WGS) entry which is preliminary data.</text>
</comment>
<keyword evidence="2 5" id="KW-0812">Transmembrane</keyword>
<dbReference type="Proteomes" id="UP000634308">
    <property type="component" value="Unassembled WGS sequence"/>
</dbReference>
<gene>
    <name evidence="7" type="ORF">GCM10008959_06820</name>
</gene>
<evidence type="ECO:0000256" key="1">
    <source>
        <dbReference type="ARBA" id="ARBA00004141"/>
    </source>
</evidence>